<name>A0AA40ANG7_9PEZI</name>
<dbReference type="EMBL" id="JAUKTV010000013">
    <property type="protein sequence ID" value="KAK0719078.1"/>
    <property type="molecule type" value="Genomic_DNA"/>
</dbReference>
<keyword evidence="3" id="KW-1185">Reference proteome</keyword>
<feature type="compositionally biased region" description="Basic and acidic residues" evidence="1">
    <location>
        <begin position="238"/>
        <end position="259"/>
    </location>
</feature>
<sequence length="417" mass="47308">MMSHPRIRCCATGASRPCISCPFTRPFHCAVFHVGVDGERRGDQPTRLPSFTSALTTSLWPIQSPNRAALCGREQTDGSKSLRLPLPPLVSRFCFFSSQDSHEGGSHKIPYVFLGSIAAASLLAHKYWPKGYIYGDKEDWELSKYERRARERLQAEKAAKRGKQNEREVKGYDSTSPPPPAYEDREARRAGYGHRGPPPVSHRREEYEEREEVYSNPGGGSSGPNSRRGSLTGPTPRGRIDPRDYYHDDRAYSRGRPDHATAPSALRSRSQSGRDYFYPTVYTRSASRDRSLPPRRASSVVEDDYYMTPAIGPAADRKRDNYYPPAPQRSYLAERESSRPTYLIENSRVEPSLFARSESTRGRESQRRPYYEEDYAAARAPKEGAVYVYRDAAPARTRRASVDLGGGRNRVYDWDYR</sequence>
<comment type="caution">
    <text evidence="2">The sequence shown here is derived from an EMBL/GenBank/DDBJ whole genome shotgun (WGS) entry which is preliminary data.</text>
</comment>
<evidence type="ECO:0000313" key="2">
    <source>
        <dbReference type="EMBL" id="KAK0719078.1"/>
    </source>
</evidence>
<accession>A0AA40ANG7</accession>
<gene>
    <name evidence="2" type="ORF">B0T21DRAFT_386697</name>
</gene>
<feature type="region of interest" description="Disordered" evidence="1">
    <location>
        <begin position="155"/>
        <end position="272"/>
    </location>
</feature>
<evidence type="ECO:0000313" key="3">
    <source>
        <dbReference type="Proteomes" id="UP001172159"/>
    </source>
</evidence>
<evidence type="ECO:0000256" key="1">
    <source>
        <dbReference type="SAM" id="MobiDB-lite"/>
    </source>
</evidence>
<feature type="region of interest" description="Disordered" evidence="1">
    <location>
        <begin position="311"/>
        <end position="344"/>
    </location>
</feature>
<protein>
    <submittedName>
        <fullName evidence="2">Uncharacterized protein</fullName>
    </submittedName>
</protein>
<organism evidence="2 3">
    <name type="scientific">Apiosordaria backusii</name>
    <dbReference type="NCBI Taxonomy" id="314023"/>
    <lineage>
        <taxon>Eukaryota</taxon>
        <taxon>Fungi</taxon>
        <taxon>Dikarya</taxon>
        <taxon>Ascomycota</taxon>
        <taxon>Pezizomycotina</taxon>
        <taxon>Sordariomycetes</taxon>
        <taxon>Sordariomycetidae</taxon>
        <taxon>Sordariales</taxon>
        <taxon>Lasiosphaeriaceae</taxon>
        <taxon>Apiosordaria</taxon>
    </lineage>
</organism>
<reference evidence="2" key="1">
    <citation type="submission" date="2023-06" db="EMBL/GenBank/DDBJ databases">
        <title>Genome-scale phylogeny and comparative genomics of the fungal order Sordariales.</title>
        <authorList>
            <consortium name="Lawrence Berkeley National Laboratory"/>
            <person name="Hensen N."/>
            <person name="Bonometti L."/>
            <person name="Westerberg I."/>
            <person name="Brannstrom I.O."/>
            <person name="Guillou S."/>
            <person name="Cros-Aarteil S."/>
            <person name="Calhoun S."/>
            <person name="Haridas S."/>
            <person name="Kuo A."/>
            <person name="Mondo S."/>
            <person name="Pangilinan J."/>
            <person name="Riley R."/>
            <person name="Labutti K."/>
            <person name="Andreopoulos B."/>
            <person name="Lipzen A."/>
            <person name="Chen C."/>
            <person name="Yanf M."/>
            <person name="Daum C."/>
            <person name="Ng V."/>
            <person name="Clum A."/>
            <person name="Steindorff A."/>
            <person name="Ohm R."/>
            <person name="Martin F."/>
            <person name="Silar P."/>
            <person name="Natvig D."/>
            <person name="Lalanne C."/>
            <person name="Gautier V."/>
            <person name="Ament-Velasquez S.L."/>
            <person name="Kruys A."/>
            <person name="Hutchinson M.I."/>
            <person name="Powell A.J."/>
            <person name="Barry K."/>
            <person name="Miller A.N."/>
            <person name="Grigoriev I.V."/>
            <person name="Debuchy R."/>
            <person name="Gladieux P."/>
            <person name="Thoren M.H."/>
            <person name="Johannesson H."/>
        </authorList>
    </citation>
    <scope>NUCLEOTIDE SEQUENCE</scope>
    <source>
        <strain evidence="2">CBS 540.89</strain>
    </source>
</reference>
<feature type="compositionally biased region" description="Basic and acidic residues" evidence="1">
    <location>
        <begin position="155"/>
        <end position="171"/>
    </location>
</feature>
<proteinExistence type="predicted"/>
<dbReference type="Proteomes" id="UP001172159">
    <property type="component" value="Unassembled WGS sequence"/>
</dbReference>
<dbReference type="AlphaFoldDB" id="A0AA40ANG7"/>